<keyword evidence="2" id="KW-1185">Reference proteome</keyword>
<name>A0A7S9KYL8_9SPHI</name>
<organism evidence="1 2">
    <name type="scientific">Pedobacter endophyticus</name>
    <dbReference type="NCBI Taxonomy" id="2789740"/>
    <lineage>
        <taxon>Bacteria</taxon>
        <taxon>Pseudomonadati</taxon>
        <taxon>Bacteroidota</taxon>
        <taxon>Sphingobacteriia</taxon>
        <taxon>Sphingobacteriales</taxon>
        <taxon>Sphingobacteriaceae</taxon>
        <taxon>Pedobacter</taxon>
    </lineage>
</organism>
<protein>
    <submittedName>
        <fullName evidence="1">Uncharacterized protein</fullName>
    </submittedName>
</protein>
<gene>
    <name evidence="1" type="ORF">IZT61_18050</name>
</gene>
<sequence>MKKLNLKKANFTGAEVLTRTQMKKVMGGGGVPYTGPNDNCSAAPCAGRDPITGQPTQSGVCLQVDTEGTCACVNIRGQIIDGTCLPV</sequence>
<dbReference type="Proteomes" id="UP000594759">
    <property type="component" value="Chromosome"/>
</dbReference>
<accession>A0A7S9KYL8</accession>
<dbReference type="KEGG" id="pex:IZT61_18050"/>
<reference evidence="1 2" key="1">
    <citation type="submission" date="2020-11" db="EMBL/GenBank/DDBJ databases">
        <title>Pedobacter endophytica, an endophytic bacteria isolated form Carex pumila.</title>
        <authorList>
            <person name="Peng Y."/>
            <person name="Jiang L."/>
            <person name="Lee J."/>
        </authorList>
    </citation>
    <scope>NUCLEOTIDE SEQUENCE [LARGE SCALE GENOMIC DNA]</scope>
    <source>
        <strain evidence="1 2">JBR3-12</strain>
    </source>
</reference>
<dbReference type="EMBL" id="CP064939">
    <property type="protein sequence ID" value="QPH38944.1"/>
    <property type="molecule type" value="Genomic_DNA"/>
</dbReference>
<evidence type="ECO:0000313" key="2">
    <source>
        <dbReference type="Proteomes" id="UP000594759"/>
    </source>
</evidence>
<evidence type="ECO:0000313" key="1">
    <source>
        <dbReference type="EMBL" id="QPH38944.1"/>
    </source>
</evidence>
<dbReference type="RefSeq" id="WP_196098419.1">
    <property type="nucleotide sequence ID" value="NZ_CP064939.1"/>
</dbReference>
<proteinExistence type="predicted"/>
<dbReference type="AlphaFoldDB" id="A0A7S9KYL8"/>